<comment type="caution">
    <text evidence="7">The sequence shown here is derived from an EMBL/GenBank/DDBJ whole genome shotgun (WGS) entry which is preliminary data.</text>
</comment>
<dbReference type="Pfam" id="PF01040">
    <property type="entry name" value="UbiA"/>
    <property type="match status" value="1"/>
</dbReference>
<name>A0ABS5KQJ5_9ACTN</name>
<protein>
    <submittedName>
        <fullName evidence="7">Decaprenyl-phosphate phosphoribosyltransferase</fullName>
        <ecNumber evidence="7">2.4.2.45</ecNumber>
    </submittedName>
</protein>
<evidence type="ECO:0000256" key="6">
    <source>
        <dbReference type="SAM" id="Phobius"/>
    </source>
</evidence>
<keyword evidence="4 6" id="KW-0472">Membrane</keyword>
<evidence type="ECO:0000256" key="2">
    <source>
        <dbReference type="ARBA" id="ARBA00022692"/>
    </source>
</evidence>
<evidence type="ECO:0000256" key="1">
    <source>
        <dbReference type="ARBA" id="ARBA00004141"/>
    </source>
</evidence>
<dbReference type="EC" id="2.4.2.45" evidence="7"/>
<feature type="region of interest" description="Disordered" evidence="5">
    <location>
        <begin position="1"/>
        <end position="42"/>
    </location>
</feature>
<dbReference type="Gene3D" id="1.10.357.140">
    <property type="entry name" value="UbiA prenyltransferase"/>
    <property type="match status" value="1"/>
</dbReference>
<feature type="transmembrane region" description="Helical" evidence="6">
    <location>
        <begin position="126"/>
        <end position="146"/>
    </location>
</feature>
<dbReference type="RefSeq" id="WP_212009844.1">
    <property type="nucleotide sequence ID" value="NZ_JAAFYZ010000045.1"/>
</dbReference>
<keyword evidence="8" id="KW-1185">Reference proteome</keyword>
<dbReference type="InterPro" id="IPR044878">
    <property type="entry name" value="UbiA_sf"/>
</dbReference>
<keyword evidence="2 6" id="KW-0812">Transmembrane</keyword>
<reference evidence="7 8" key="1">
    <citation type="submission" date="2020-02" db="EMBL/GenBank/DDBJ databases">
        <title>Acidophilic actinobacteria isolated from forest soil.</title>
        <authorList>
            <person name="Golinska P."/>
        </authorList>
    </citation>
    <scope>NUCLEOTIDE SEQUENCE [LARGE SCALE GENOMIC DNA]</scope>
    <source>
        <strain evidence="7 8">NL8</strain>
    </source>
</reference>
<feature type="transmembrane region" description="Helical" evidence="6">
    <location>
        <begin position="84"/>
        <end position="105"/>
    </location>
</feature>
<gene>
    <name evidence="7" type="ORF">KGQ19_15525</name>
</gene>
<accession>A0ABS5KQJ5</accession>
<dbReference type="GO" id="GO:0016757">
    <property type="term" value="F:glycosyltransferase activity"/>
    <property type="evidence" value="ECO:0007669"/>
    <property type="project" value="UniProtKB-KW"/>
</dbReference>
<evidence type="ECO:0000256" key="4">
    <source>
        <dbReference type="ARBA" id="ARBA00023136"/>
    </source>
</evidence>
<evidence type="ECO:0000313" key="8">
    <source>
        <dbReference type="Proteomes" id="UP000730482"/>
    </source>
</evidence>
<dbReference type="InterPro" id="IPR000537">
    <property type="entry name" value="UbiA_prenyltransferase"/>
</dbReference>
<dbReference type="InterPro" id="IPR039653">
    <property type="entry name" value="Prenyltransferase"/>
</dbReference>
<organism evidence="7 8">
    <name type="scientific">Catenulispora pinistramenti</name>
    <dbReference type="NCBI Taxonomy" id="2705254"/>
    <lineage>
        <taxon>Bacteria</taxon>
        <taxon>Bacillati</taxon>
        <taxon>Actinomycetota</taxon>
        <taxon>Actinomycetes</taxon>
        <taxon>Catenulisporales</taxon>
        <taxon>Catenulisporaceae</taxon>
        <taxon>Catenulispora</taxon>
    </lineage>
</organism>
<keyword evidence="7" id="KW-0808">Transferase</keyword>
<evidence type="ECO:0000313" key="7">
    <source>
        <dbReference type="EMBL" id="MBS2548274.1"/>
    </source>
</evidence>
<feature type="transmembrane region" description="Helical" evidence="6">
    <location>
        <begin position="205"/>
        <end position="222"/>
    </location>
</feature>
<keyword evidence="7" id="KW-0328">Glycosyltransferase</keyword>
<dbReference type="CDD" id="cd13963">
    <property type="entry name" value="PT_UbiA_2"/>
    <property type="match status" value="1"/>
</dbReference>
<sequence length="344" mass="37524">MSLPSTFRPANSEPAVEIPDETAKVPGPRAETEPENPAGFPPDLRKRPALPIALVLGARPRQWVKNVLVLAAPLSAAKLGHADVLRTSAIAFVAFCFAASCIYYVNDVMDVESDRRHPKKRFRPIAAGWIPIPVALVAGVVSGLLGLGVAALANWTTVFVVAVYMALHIVYSLWFKHVPVLDLAMVASGFLLRAIVGGVAANLELSQWFLLTTGFGSLFMVAGKRYSEMVLMGEEAAASRKSLKEYSQTYLRFVWQAAATVAMITYSMWAFQLASSAPHHKSAKPWLEISVIPWVFIFLRYSMFVDSGKAGEPEDVVLKDRVIMAISVVWLVVFATGVLLIGSH</sequence>
<feature type="transmembrane region" description="Helical" evidence="6">
    <location>
        <begin position="152"/>
        <end position="173"/>
    </location>
</feature>
<dbReference type="NCBIfam" id="NF008978">
    <property type="entry name" value="PRK12324.1-4"/>
    <property type="match status" value="1"/>
</dbReference>
<comment type="subcellular location">
    <subcellularLocation>
        <location evidence="1">Membrane</location>
        <topology evidence="1">Multi-pass membrane protein</topology>
    </subcellularLocation>
</comment>
<proteinExistence type="predicted"/>
<dbReference type="EMBL" id="JAAFYZ010000045">
    <property type="protein sequence ID" value="MBS2548274.1"/>
    <property type="molecule type" value="Genomic_DNA"/>
</dbReference>
<evidence type="ECO:0000256" key="3">
    <source>
        <dbReference type="ARBA" id="ARBA00022989"/>
    </source>
</evidence>
<evidence type="ECO:0000256" key="5">
    <source>
        <dbReference type="SAM" id="MobiDB-lite"/>
    </source>
</evidence>
<feature type="transmembrane region" description="Helical" evidence="6">
    <location>
        <begin position="250"/>
        <end position="271"/>
    </location>
</feature>
<feature type="transmembrane region" description="Helical" evidence="6">
    <location>
        <begin position="322"/>
        <end position="342"/>
    </location>
</feature>
<feature type="transmembrane region" description="Helical" evidence="6">
    <location>
        <begin position="180"/>
        <end position="199"/>
    </location>
</feature>
<dbReference type="Proteomes" id="UP000730482">
    <property type="component" value="Unassembled WGS sequence"/>
</dbReference>
<dbReference type="PANTHER" id="PTHR11048">
    <property type="entry name" value="PRENYLTRANSFERASES"/>
    <property type="match status" value="1"/>
</dbReference>
<dbReference type="PANTHER" id="PTHR11048:SF5">
    <property type="entry name" value="DECAPRENYL-PHOSPHATE PHOSPHORIBOSYLTRANSFERASE"/>
    <property type="match status" value="1"/>
</dbReference>
<keyword evidence="3 6" id="KW-1133">Transmembrane helix</keyword>